<proteinExistence type="predicted"/>
<organism evidence="1 2">
    <name type="scientific">Araneus ventricosus</name>
    <name type="common">Orbweaver spider</name>
    <name type="synonym">Epeira ventricosa</name>
    <dbReference type="NCBI Taxonomy" id="182803"/>
    <lineage>
        <taxon>Eukaryota</taxon>
        <taxon>Metazoa</taxon>
        <taxon>Ecdysozoa</taxon>
        <taxon>Arthropoda</taxon>
        <taxon>Chelicerata</taxon>
        <taxon>Arachnida</taxon>
        <taxon>Araneae</taxon>
        <taxon>Araneomorphae</taxon>
        <taxon>Entelegynae</taxon>
        <taxon>Araneoidea</taxon>
        <taxon>Araneidae</taxon>
        <taxon>Araneus</taxon>
    </lineage>
</organism>
<name>A0A4Y2FU08_ARAVE</name>
<dbReference type="AlphaFoldDB" id="A0A4Y2FU08"/>
<comment type="caution">
    <text evidence="1">The sequence shown here is derived from an EMBL/GenBank/DDBJ whole genome shotgun (WGS) entry which is preliminary data.</text>
</comment>
<keyword evidence="2" id="KW-1185">Reference proteome</keyword>
<evidence type="ECO:0000313" key="2">
    <source>
        <dbReference type="Proteomes" id="UP000499080"/>
    </source>
</evidence>
<feature type="non-terminal residue" evidence="1">
    <location>
        <position position="1"/>
    </location>
</feature>
<evidence type="ECO:0000313" key="1">
    <source>
        <dbReference type="EMBL" id="GBM44641.1"/>
    </source>
</evidence>
<protein>
    <submittedName>
        <fullName evidence="1">Uncharacterized protein</fullName>
    </submittedName>
</protein>
<accession>A0A4Y2FU08</accession>
<reference evidence="1 2" key="1">
    <citation type="journal article" date="2019" name="Sci. Rep.">
        <title>Orb-weaving spider Araneus ventricosus genome elucidates the spidroin gene catalogue.</title>
        <authorList>
            <person name="Kono N."/>
            <person name="Nakamura H."/>
            <person name="Ohtoshi R."/>
            <person name="Moran D.A.P."/>
            <person name="Shinohara A."/>
            <person name="Yoshida Y."/>
            <person name="Fujiwara M."/>
            <person name="Mori M."/>
            <person name="Tomita M."/>
            <person name="Arakawa K."/>
        </authorList>
    </citation>
    <scope>NUCLEOTIDE SEQUENCE [LARGE SCALE GENOMIC DNA]</scope>
</reference>
<sequence>IRGAGRFYDHPSSVEVIYRLRNLLLANKLPILSPKVNTLEDSINEGYLTADILKNAFTEKDIQETHELLPEEGDLLAFKNLCSEEFPMEWKIDEPSNYFLNMKV</sequence>
<dbReference type="EMBL" id="BGPR01097191">
    <property type="protein sequence ID" value="GBM44641.1"/>
    <property type="molecule type" value="Genomic_DNA"/>
</dbReference>
<gene>
    <name evidence="1" type="ORF">AVEN_122333_1</name>
</gene>
<dbReference type="Proteomes" id="UP000499080">
    <property type="component" value="Unassembled WGS sequence"/>
</dbReference>